<evidence type="ECO:0000256" key="3">
    <source>
        <dbReference type="ARBA" id="ARBA00022448"/>
    </source>
</evidence>
<evidence type="ECO:0000256" key="6">
    <source>
        <dbReference type="ARBA" id="ARBA00022970"/>
    </source>
</evidence>
<keyword evidence="7 9" id="KW-1133">Transmembrane helix</keyword>
<feature type="transmembrane region" description="Helical" evidence="9">
    <location>
        <begin position="136"/>
        <end position="157"/>
    </location>
</feature>
<feature type="transmembrane region" description="Helical" evidence="9">
    <location>
        <begin position="264"/>
        <end position="283"/>
    </location>
</feature>
<evidence type="ECO:0000256" key="2">
    <source>
        <dbReference type="ARBA" id="ARBA00010072"/>
    </source>
</evidence>
<feature type="domain" description="ABC transmembrane type-1" evidence="10">
    <location>
        <begin position="91"/>
        <end position="384"/>
    </location>
</feature>
<feature type="transmembrane region" description="Helical" evidence="9">
    <location>
        <begin position="365"/>
        <end position="387"/>
    </location>
</feature>
<dbReference type="InterPro" id="IPR043429">
    <property type="entry name" value="ArtM/GltK/GlnP/TcyL/YhdX-like"/>
</dbReference>
<evidence type="ECO:0000256" key="9">
    <source>
        <dbReference type="RuleBase" id="RU363032"/>
    </source>
</evidence>
<evidence type="ECO:0000313" key="11">
    <source>
        <dbReference type="EMBL" id="USG59951.1"/>
    </source>
</evidence>
<proteinExistence type="inferred from homology"/>
<evidence type="ECO:0000256" key="7">
    <source>
        <dbReference type="ARBA" id="ARBA00022989"/>
    </source>
</evidence>
<feature type="transmembrane region" description="Helical" evidence="9">
    <location>
        <begin position="53"/>
        <end position="74"/>
    </location>
</feature>
<dbReference type="PROSITE" id="PS50928">
    <property type="entry name" value="ABC_TM1"/>
    <property type="match status" value="1"/>
</dbReference>
<dbReference type="SUPFAM" id="SSF161098">
    <property type="entry name" value="MetI-like"/>
    <property type="match status" value="2"/>
</dbReference>
<evidence type="ECO:0000256" key="4">
    <source>
        <dbReference type="ARBA" id="ARBA00022475"/>
    </source>
</evidence>
<feature type="transmembrane region" description="Helical" evidence="9">
    <location>
        <begin position="185"/>
        <end position="206"/>
    </location>
</feature>
<feature type="transmembrane region" description="Helical" evidence="9">
    <location>
        <begin position="86"/>
        <end position="115"/>
    </location>
</feature>
<dbReference type="Gene3D" id="1.10.3720.10">
    <property type="entry name" value="MetI-like"/>
    <property type="match status" value="2"/>
</dbReference>
<evidence type="ECO:0000256" key="5">
    <source>
        <dbReference type="ARBA" id="ARBA00022692"/>
    </source>
</evidence>
<reference evidence="11" key="1">
    <citation type="submission" date="2022-06" db="EMBL/GenBank/DDBJ databases">
        <title>Sneathiella actinostolidae sp. nov., isolated from a sea anemonein the Western Pacific Ocean.</title>
        <authorList>
            <person name="Wei M.J."/>
        </authorList>
    </citation>
    <scope>NUCLEOTIDE SEQUENCE</scope>
    <source>
        <strain evidence="11">PHK-P5</strain>
    </source>
</reference>
<comment type="similarity">
    <text evidence="2">Belongs to the binding-protein-dependent transport system permease family. HisMQ subfamily.</text>
</comment>
<dbReference type="InterPro" id="IPR010065">
    <property type="entry name" value="AA_ABC_transptr_permease_3TM"/>
</dbReference>
<comment type="subcellular location">
    <subcellularLocation>
        <location evidence="1">Cell inner membrane</location>
        <topology evidence="1">Multi-pass membrane protein</topology>
    </subcellularLocation>
    <subcellularLocation>
        <location evidence="9">Cell membrane</location>
        <topology evidence="9">Multi-pass membrane protein</topology>
    </subcellularLocation>
</comment>
<dbReference type="PANTHER" id="PTHR30614:SF37">
    <property type="entry name" value="AMINO-ACID ABC TRANSPORTER PERMEASE PROTEIN YHDX-RELATED"/>
    <property type="match status" value="1"/>
</dbReference>
<dbReference type="InterPro" id="IPR000515">
    <property type="entry name" value="MetI-like"/>
</dbReference>
<keyword evidence="12" id="KW-1185">Reference proteome</keyword>
<keyword evidence="6" id="KW-0029">Amino-acid transport</keyword>
<keyword evidence="5 9" id="KW-0812">Transmembrane</keyword>
<evidence type="ECO:0000256" key="8">
    <source>
        <dbReference type="ARBA" id="ARBA00023136"/>
    </source>
</evidence>
<sequence length="396" mass="43223">MTTDVQGLGAGDSKLRDPRVRAIIYQILVIVLFVAFVAYVGSNTAENLEKRGIASGLGFLQQPSGFGIGIVLIMDYSSQTSTHFDVLLIGIINTLAVSISGIFLATIIGFIFGVLRLSKNWVVNKISAVYIEVVRNIPLLVQLLFWYFAVLGVLPLVKESLQIGDNFYVNNRGINFPSIIPSEGFWVIPVALILAIVIGVFISKWAKKRQDLTGQTFPVFWTTVGLIIVLPTIAALIMGLPYTIDYPNFGRFGIKGGWVLEPEFLALWIGLSVYTGAFIAEIVRSGINSVSHGQTEAANSLGIRAGLAMRLVVLPQALRVIVPPLTSQYLNLVKNSSLATAIGYADITAIFAGTSLNQTGQAIEVIGITMLFYLSISLIISMFMNWYNKRIALVER</sequence>
<dbReference type="EMBL" id="CP098747">
    <property type="protein sequence ID" value="USG59951.1"/>
    <property type="molecule type" value="Genomic_DNA"/>
</dbReference>
<dbReference type="Pfam" id="PF00528">
    <property type="entry name" value="BPD_transp_1"/>
    <property type="match status" value="1"/>
</dbReference>
<name>A0ABY4W5M9_9PROT</name>
<gene>
    <name evidence="11" type="ORF">NBZ79_12265</name>
</gene>
<feature type="transmembrane region" description="Helical" evidence="9">
    <location>
        <begin position="218"/>
        <end position="244"/>
    </location>
</feature>
<accession>A0ABY4W5M9</accession>
<keyword evidence="3 9" id="KW-0813">Transport</keyword>
<evidence type="ECO:0000256" key="1">
    <source>
        <dbReference type="ARBA" id="ARBA00004429"/>
    </source>
</evidence>
<dbReference type="CDD" id="cd06261">
    <property type="entry name" value="TM_PBP2"/>
    <property type="match status" value="2"/>
</dbReference>
<evidence type="ECO:0000259" key="10">
    <source>
        <dbReference type="PROSITE" id="PS50928"/>
    </source>
</evidence>
<protein>
    <submittedName>
        <fullName evidence="11">Amino acid ABC transporter permease</fullName>
    </submittedName>
</protein>
<keyword evidence="8 9" id="KW-0472">Membrane</keyword>
<dbReference type="RefSeq" id="WP_251932721.1">
    <property type="nucleotide sequence ID" value="NZ_CP098747.1"/>
</dbReference>
<dbReference type="InterPro" id="IPR035906">
    <property type="entry name" value="MetI-like_sf"/>
</dbReference>
<evidence type="ECO:0000313" key="12">
    <source>
        <dbReference type="Proteomes" id="UP001056291"/>
    </source>
</evidence>
<feature type="transmembrane region" description="Helical" evidence="9">
    <location>
        <begin position="303"/>
        <end position="322"/>
    </location>
</feature>
<dbReference type="PANTHER" id="PTHR30614">
    <property type="entry name" value="MEMBRANE COMPONENT OF AMINO ACID ABC TRANSPORTER"/>
    <property type="match status" value="1"/>
</dbReference>
<dbReference type="Proteomes" id="UP001056291">
    <property type="component" value="Chromosome"/>
</dbReference>
<dbReference type="NCBIfam" id="TIGR01726">
    <property type="entry name" value="HEQRo_perm_3TM"/>
    <property type="match status" value="1"/>
</dbReference>
<organism evidence="11 12">
    <name type="scientific">Sneathiella marina</name>
    <dbReference type="NCBI Taxonomy" id="2950108"/>
    <lineage>
        <taxon>Bacteria</taxon>
        <taxon>Pseudomonadati</taxon>
        <taxon>Pseudomonadota</taxon>
        <taxon>Alphaproteobacteria</taxon>
        <taxon>Sneathiellales</taxon>
        <taxon>Sneathiellaceae</taxon>
        <taxon>Sneathiella</taxon>
    </lineage>
</organism>
<keyword evidence="4" id="KW-1003">Cell membrane</keyword>
<feature type="transmembrane region" description="Helical" evidence="9">
    <location>
        <begin position="23"/>
        <end position="41"/>
    </location>
</feature>